<reference evidence="8" key="1">
    <citation type="submission" date="2017-10" db="EMBL/GenBank/DDBJ databases">
        <title>Campylobacter species from seals.</title>
        <authorList>
            <person name="Gilbert M.J."/>
            <person name="Zomer A.L."/>
            <person name="Timmerman A.J."/>
            <person name="Duim B."/>
            <person name="Wagenaar J.A."/>
        </authorList>
    </citation>
    <scope>NUCLEOTIDE SEQUENCE [LARGE SCALE GENOMIC DNA]</scope>
    <source>
        <strain evidence="8">17S00004-5</strain>
    </source>
</reference>
<comment type="function">
    <text evidence="4">Functions in the N-end rule pathway of protein degradation where it conjugates Leu from its aminoacyl-tRNA to the N-termini of proteins containing an N-terminal aspartate or glutamate.</text>
</comment>
<evidence type="ECO:0000313" key="8">
    <source>
        <dbReference type="Proteomes" id="UP000240535"/>
    </source>
</evidence>
<dbReference type="InterPro" id="IPR007471">
    <property type="entry name" value="N-end_Aminoacyl_Trfase_N"/>
</dbReference>
<dbReference type="EMBL" id="PDHH01000002">
    <property type="protein sequence ID" value="PSM52683.1"/>
    <property type="molecule type" value="Genomic_DNA"/>
</dbReference>
<organism evidence="7 8">
    <name type="scientific">Campylobacter blaseri</name>
    <dbReference type="NCBI Taxonomy" id="2042961"/>
    <lineage>
        <taxon>Bacteria</taxon>
        <taxon>Pseudomonadati</taxon>
        <taxon>Campylobacterota</taxon>
        <taxon>Epsilonproteobacteria</taxon>
        <taxon>Campylobacterales</taxon>
        <taxon>Campylobacteraceae</taxon>
        <taxon>Campylobacter</taxon>
    </lineage>
</organism>
<keyword evidence="8" id="KW-1185">Reference proteome</keyword>
<dbReference type="GO" id="GO:0071596">
    <property type="term" value="P:ubiquitin-dependent protein catabolic process via the N-end rule pathway"/>
    <property type="evidence" value="ECO:0007669"/>
    <property type="project" value="InterPro"/>
</dbReference>
<evidence type="ECO:0000256" key="2">
    <source>
        <dbReference type="ARBA" id="ARBA00022679"/>
    </source>
</evidence>
<dbReference type="PIRSF" id="PIRSF037208">
    <property type="entry name" value="ATE_pro_prd"/>
    <property type="match status" value="1"/>
</dbReference>
<dbReference type="EC" id="2.3.2.29" evidence="4"/>
<dbReference type="HAMAP" id="MF_00689">
    <property type="entry name" value="Bpt"/>
    <property type="match status" value="1"/>
</dbReference>
<dbReference type="Pfam" id="PF04376">
    <property type="entry name" value="ATE_N"/>
    <property type="match status" value="1"/>
</dbReference>
<dbReference type="SUPFAM" id="SSF55729">
    <property type="entry name" value="Acyl-CoA N-acyltransferases (Nat)"/>
    <property type="match status" value="1"/>
</dbReference>
<name>A0A2P8R2F8_9BACT</name>
<dbReference type="InterPro" id="IPR017138">
    <property type="entry name" value="Asp_Glu_LeuTrfase"/>
</dbReference>
<keyword evidence="1 4" id="KW-0963">Cytoplasm</keyword>
<dbReference type="NCBIfam" id="NF002346">
    <property type="entry name" value="PRK01305.2-3"/>
    <property type="match status" value="1"/>
</dbReference>
<evidence type="ECO:0000259" key="6">
    <source>
        <dbReference type="Pfam" id="PF04377"/>
    </source>
</evidence>
<comment type="similarity">
    <text evidence="4">Belongs to the R-transferase family. Bpt subfamily.</text>
</comment>
<dbReference type="GO" id="GO:0005737">
    <property type="term" value="C:cytoplasm"/>
    <property type="evidence" value="ECO:0007669"/>
    <property type="project" value="UniProtKB-SubCell"/>
</dbReference>
<feature type="domain" description="N-end rule aminoacyl transferase C-terminal" evidence="6">
    <location>
        <begin position="101"/>
        <end position="226"/>
    </location>
</feature>
<dbReference type="Pfam" id="PF04377">
    <property type="entry name" value="ATE_C"/>
    <property type="match status" value="1"/>
</dbReference>
<feature type="domain" description="N-end aminoacyl transferase N-terminal" evidence="5">
    <location>
        <begin position="14"/>
        <end position="81"/>
    </location>
</feature>
<dbReference type="AlphaFoldDB" id="A0A2P8R2F8"/>
<dbReference type="InterPro" id="IPR030700">
    <property type="entry name" value="N-end_Aminoacyl_Trfase"/>
</dbReference>
<dbReference type="InterPro" id="IPR007472">
    <property type="entry name" value="N-end_Aminoacyl_Trfase_C"/>
</dbReference>
<evidence type="ECO:0000259" key="5">
    <source>
        <dbReference type="Pfam" id="PF04376"/>
    </source>
</evidence>
<accession>A0A2P8R2F8</accession>
<evidence type="ECO:0000256" key="3">
    <source>
        <dbReference type="ARBA" id="ARBA00023315"/>
    </source>
</evidence>
<evidence type="ECO:0000256" key="4">
    <source>
        <dbReference type="HAMAP-Rule" id="MF_00689"/>
    </source>
</evidence>
<gene>
    <name evidence="4" type="primary">bpt</name>
    <name evidence="7" type="ORF">CQ405_02835</name>
</gene>
<evidence type="ECO:0000256" key="1">
    <source>
        <dbReference type="ARBA" id="ARBA00022490"/>
    </source>
</evidence>
<dbReference type="Proteomes" id="UP000240535">
    <property type="component" value="Unassembled WGS sequence"/>
</dbReference>
<sequence length="239" mass="28781">MINIIPFCTLDTLCPYLKDRQSRTEYIFINGCDFALNSKLVKYGYRRFGRYFQKPICKDCKECISVRINSFEFKPSKSQRRVIRKNEKTKWIISKPIVDDEHIALFDKYHKHMYFKRDWQYYDIDLIKYYDLYVIGHGNFGKEISYYNEYDELICVDLIDVINDGISSIYCYYDPDYAHLSLGKFSLLKEIEIAKSLNLQWVYLGYYVKGCQSLEYKKEFMPQQKLEEYVGFNEIPNWS</sequence>
<dbReference type="RefSeq" id="WP_106870418.1">
    <property type="nucleotide sequence ID" value="NZ_CP053841.1"/>
</dbReference>
<proteinExistence type="inferred from homology"/>
<dbReference type="PANTHER" id="PTHR21367:SF1">
    <property type="entry name" value="ARGINYL-TRNA--PROTEIN TRANSFERASE 1"/>
    <property type="match status" value="1"/>
</dbReference>
<dbReference type="NCBIfam" id="NF002344">
    <property type="entry name" value="PRK01305.2-1"/>
    <property type="match status" value="1"/>
</dbReference>
<comment type="catalytic activity">
    <reaction evidence="4">
        <text>N-terminal L-glutamyl-[protein] + L-leucyl-tRNA(Leu) = N-terminal L-leucyl-L-glutamyl-[protein] + tRNA(Leu) + H(+)</text>
        <dbReference type="Rhea" id="RHEA:50412"/>
        <dbReference type="Rhea" id="RHEA-COMP:9613"/>
        <dbReference type="Rhea" id="RHEA-COMP:9622"/>
        <dbReference type="Rhea" id="RHEA-COMP:12664"/>
        <dbReference type="Rhea" id="RHEA-COMP:12668"/>
        <dbReference type="ChEBI" id="CHEBI:15378"/>
        <dbReference type="ChEBI" id="CHEBI:64721"/>
        <dbReference type="ChEBI" id="CHEBI:78442"/>
        <dbReference type="ChEBI" id="CHEBI:78494"/>
        <dbReference type="ChEBI" id="CHEBI:133041"/>
        <dbReference type="EC" id="2.3.2.29"/>
    </reaction>
</comment>
<comment type="catalytic activity">
    <reaction evidence="4">
        <text>N-terminal L-aspartyl-[protein] + L-leucyl-tRNA(Leu) = N-terminal L-leucyl-L-aspartyl-[protein] + tRNA(Leu) + H(+)</text>
        <dbReference type="Rhea" id="RHEA:50420"/>
        <dbReference type="Rhea" id="RHEA-COMP:9613"/>
        <dbReference type="Rhea" id="RHEA-COMP:9622"/>
        <dbReference type="Rhea" id="RHEA-COMP:12669"/>
        <dbReference type="Rhea" id="RHEA-COMP:12674"/>
        <dbReference type="ChEBI" id="CHEBI:15378"/>
        <dbReference type="ChEBI" id="CHEBI:64720"/>
        <dbReference type="ChEBI" id="CHEBI:78442"/>
        <dbReference type="ChEBI" id="CHEBI:78494"/>
        <dbReference type="ChEBI" id="CHEBI:133042"/>
        <dbReference type="EC" id="2.3.2.29"/>
    </reaction>
</comment>
<dbReference type="GO" id="GO:0004057">
    <property type="term" value="F:arginyl-tRNA--protein transferase activity"/>
    <property type="evidence" value="ECO:0007669"/>
    <property type="project" value="InterPro"/>
</dbReference>
<comment type="caution">
    <text evidence="7">The sequence shown here is derived from an EMBL/GenBank/DDBJ whole genome shotgun (WGS) entry which is preliminary data.</text>
</comment>
<dbReference type="GO" id="GO:0008914">
    <property type="term" value="F:leucyl-tRNA--protein transferase activity"/>
    <property type="evidence" value="ECO:0007669"/>
    <property type="project" value="UniProtKB-UniRule"/>
</dbReference>
<protein>
    <recommendedName>
        <fullName evidence="4">Aspartate/glutamate leucyltransferase</fullName>
        <ecNumber evidence="4">2.3.2.29</ecNumber>
    </recommendedName>
</protein>
<comment type="subcellular location">
    <subcellularLocation>
        <location evidence="4">Cytoplasm</location>
    </subcellularLocation>
</comment>
<dbReference type="OrthoDB" id="9782022at2"/>
<dbReference type="PANTHER" id="PTHR21367">
    <property type="entry name" value="ARGININE-TRNA-PROTEIN TRANSFERASE 1"/>
    <property type="match status" value="1"/>
</dbReference>
<keyword evidence="3 4" id="KW-0012">Acyltransferase</keyword>
<dbReference type="InterPro" id="IPR016181">
    <property type="entry name" value="Acyl_CoA_acyltransferase"/>
</dbReference>
<evidence type="ECO:0000313" key="7">
    <source>
        <dbReference type="EMBL" id="PSM52683.1"/>
    </source>
</evidence>
<keyword evidence="2 4" id="KW-0808">Transferase</keyword>